<organism evidence="2 3">
    <name type="scientific">Propioniciclava soli</name>
    <dbReference type="NCBI Taxonomy" id="2775081"/>
    <lineage>
        <taxon>Bacteria</taxon>
        <taxon>Bacillati</taxon>
        <taxon>Actinomycetota</taxon>
        <taxon>Actinomycetes</taxon>
        <taxon>Propionibacteriales</taxon>
        <taxon>Propionibacteriaceae</taxon>
        <taxon>Propioniciclava</taxon>
    </lineage>
</organism>
<dbReference type="EMBL" id="CP115965">
    <property type="protein sequence ID" value="WZW98277.1"/>
    <property type="molecule type" value="Genomic_DNA"/>
</dbReference>
<sequence length="148" mass="15362">MAAVGGCVAGASGFAGGWASGVVGWVATVLFGATAWWMSGTLRRNPVLLPRGAPVRPPHLLRSTLTILAVLLALLAVAFALIAPQLDAAGRLVLAACLGGAGAVIATGMLPTVLRLRRKEQLLADALRARPDLRAAFDEARRRHDGPR</sequence>
<accession>A0ABZ3C7M8</accession>
<evidence type="ECO:0000313" key="2">
    <source>
        <dbReference type="EMBL" id="WZW98277.1"/>
    </source>
</evidence>
<dbReference type="RefSeq" id="WP_232547171.1">
    <property type="nucleotide sequence ID" value="NZ_CP115965.1"/>
</dbReference>
<feature type="transmembrane region" description="Helical" evidence="1">
    <location>
        <begin position="18"/>
        <end position="39"/>
    </location>
</feature>
<evidence type="ECO:0000256" key="1">
    <source>
        <dbReference type="SAM" id="Phobius"/>
    </source>
</evidence>
<feature type="transmembrane region" description="Helical" evidence="1">
    <location>
        <begin position="60"/>
        <end position="82"/>
    </location>
</feature>
<keyword evidence="1" id="KW-0472">Membrane</keyword>
<evidence type="ECO:0000313" key="3">
    <source>
        <dbReference type="Proteomes" id="UP001434337"/>
    </source>
</evidence>
<name>A0ABZ3C7M8_9ACTN</name>
<dbReference type="Proteomes" id="UP001434337">
    <property type="component" value="Chromosome"/>
</dbReference>
<feature type="transmembrane region" description="Helical" evidence="1">
    <location>
        <begin position="88"/>
        <end position="110"/>
    </location>
</feature>
<proteinExistence type="predicted"/>
<protein>
    <submittedName>
        <fullName evidence="2">Uncharacterized protein</fullName>
    </submittedName>
</protein>
<keyword evidence="3" id="KW-1185">Reference proteome</keyword>
<gene>
    <name evidence="2" type="ORF">PCC79_15520</name>
</gene>
<reference evidence="2 3" key="1">
    <citation type="journal article" date="2023" name="Environ Microbiome">
        <title>A coral-associated actinobacterium mitigates coral bleaching under heat stress.</title>
        <authorList>
            <person name="Li J."/>
            <person name="Zou Y."/>
            <person name="Li Q."/>
            <person name="Zhang J."/>
            <person name="Bourne D.G."/>
            <person name="Lyu Y."/>
            <person name="Liu C."/>
            <person name="Zhang S."/>
        </authorList>
    </citation>
    <scope>NUCLEOTIDE SEQUENCE [LARGE SCALE GENOMIC DNA]</scope>
    <source>
        <strain evidence="2 3">SCSIO 13291</strain>
    </source>
</reference>
<keyword evidence="1" id="KW-0812">Transmembrane</keyword>
<keyword evidence="1" id="KW-1133">Transmembrane helix</keyword>